<proteinExistence type="predicted"/>
<dbReference type="Proteomes" id="UP000241247">
    <property type="component" value="Unassembled WGS sequence"/>
</dbReference>
<keyword evidence="2" id="KW-1185">Reference proteome</keyword>
<dbReference type="OrthoDB" id="8455457at2"/>
<evidence type="ECO:0000313" key="1">
    <source>
        <dbReference type="EMBL" id="PTM95068.1"/>
    </source>
</evidence>
<dbReference type="Pfam" id="PF09956">
    <property type="entry name" value="Phage_cement_2"/>
    <property type="match status" value="1"/>
</dbReference>
<sequence length="140" mass="13689">MGQQSIPTLSLTYRASGAVSQRRAVGLNGAQASVAGQKVLGVAPRPAADGEHSDATVAGTAVIETGGAFAIGASLVVDTQGRAVASTGKLAIAAGATPVTSTAANGNTVLTGGELPEFVFADALEPSSAAGAFVEVLLRR</sequence>
<name>A0A2T5B7X0_MYCDI</name>
<reference evidence="1 2" key="1">
    <citation type="submission" date="2018-04" db="EMBL/GenBank/DDBJ databases">
        <title>Genomic Encyclopedia of Type Strains, Phase IV (KMG-IV): sequencing the most valuable type-strain genomes for metagenomic binning, comparative biology and taxonomic classification.</title>
        <authorList>
            <person name="Goeker M."/>
        </authorList>
    </citation>
    <scope>NUCLEOTIDE SEQUENCE [LARGE SCALE GENOMIC DNA]</scope>
    <source>
        <strain evidence="1 2">DSM 7138</strain>
    </source>
</reference>
<dbReference type="AlphaFoldDB" id="A0A2T5B7X0"/>
<evidence type="ECO:0000313" key="2">
    <source>
        <dbReference type="Proteomes" id="UP000241247"/>
    </source>
</evidence>
<protein>
    <submittedName>
        <fullName evidence="1">Uncharacterized protein</fullName>
    </submittedName>
</protein>
<dbReference type="EMBL" id="PZZZ01000004">
    <property type="protein sequence ID" value="PTM95068.1"/>
    <property type="molecule type" value="Genomic_DNA"/>
</dbReference>
<organism evidence="1 2">
    <name type="scientific">Mycoplana dimorpha</name>
    <dbReference type="NCBI Taxonomy" id="28320"/>
    <lineage>
        <taxon>Bacteria</taxon>
        <taxon>Pseudomonadati</taxon>
        <taxon>Pseudomonadota</taxon>
        <taxon>Alphaproteobacteria</taxon>
        <taxon>Hyphomicrobiales</taxon>
        <taxon>Rhizobiaceae</taxon>
        <taxon>Mycoplana</taxon>
    </lineage>
</organism>
<dbReference type="RefSeq" id="WP_108002820.1">
    <property type="nucleotide sequence ID" value="NZ_JBHEEX010000013.1"/>
</dbReference>
<dbReference type="InterPro" id="IPR011231">
    <property type="entry name" value="Phage_VT1-Sakai_H0018"/>
</dbReference>
<comment type="caution">
    <text evidence="1">The sequence shown here is derived from an EMBL/GenBank/DDBJ whole genome shotgun (WGS) entry which is preliminary data.</text>
</comment>
<gene>
    <name evidence="1" type="ORF">C7449_104131</name>
</gene>
<accession>A0A2T5B7X0</accession>